<name>A0A7K4AJV4_METSH</name>
<dbReference type="EMBL" id="JAAYUN010000160">
    <property type="protein sequence ID" value="NLJ23238.1"/>
    <property type="molecule type" value="Genomic_DNA"/>
</dbReference>
<gene>
    <name evidence="1" type="ORF">GX426_09050</name>
</gene>
<evidence type="ECO:0000313" key="1">
    <source>
        <dbReference type="EMBL" id="NLJ23238.1"/>
    </source>
</evidence>
<comment type="caution">
    <text evidence="1">The sequence shown here is derived from an EMBL/GenBank/DDBJ whole genome shotgun (WGS) entry which is preliminary data.</text>
</comment>
<reference evidence="1 2" key="1">
    <citation type="journal article" date="2020" name="Biotechnol. Biofuels">
        <title>New insights from the biogas microbiome by comprehensive genome-resolved metagenomics of nearly 1600 species originating from multiple anaerobic digesters.</title>
        <authorList>
            <person name="Campanaro S."/>
            <person name="Treu L."/>
            <person name="Rodriguez-R L.M."/>
            <person name="Kovalovszki A."/>
            <person name="Ziels R.M."/>
            <person name="Maus I."/>
            <person name="Zhu X."/>
            <person name="Kougias P.G."/>
            <person name="Basile A."/>
            <person name="Luo G."/>
            <person name="Schluter A."/>
            <person name="Konstantinidis K.T."/>
            <person name="Angelidaki I."/>
        </authorList>
    </citation>
    <scope>NUCLEOTIDE SEQUENCE [LARGE SCALE GENOMIC DNA]</scope>
    <source>
        <strain evidence="1">AS27yjCOA_157</strain>
    </source>
</reference>
<sequence>MDEIIVKVPKGLPAPYLKKKIEDLVKEEELKWALFERCKEELSLEVEDLEALEKARELAWSETRKKYGL</sequence>
<protein>
    <submittedName>
        <fullName evidence="1">Uncharacterized protein</fullName>
    </submittedName>
</protein>
<proteinExistence type="predicted"/>
<organism evidence="1 2">
    <name type="scientific">Methanothrix soehngenii</name>
    <name type="common">Methanosaeta concilii</name>
    <dbReference type="NCBI Taxonomy" id="2223"/>
    <lineage>
        <taxon>Archaea</taxon>
        <taxon>Methanobacteriati</taxon>
        <taxon>Methanobacteriota</taxon>
        <taxon>Stenosarchaea group</taxon>
        <taxon>Methanomicrobia</taxon>
        <taxon>Methanotrichales</taxon>
        <taxon>Methanotrichaceae</taxon>
        <taxon>Methanothrix</taxon>
    </lineage>
</organism>
<evidence type="ECO:0000313" key="2">
    <source>
        <dbReference type="Proteomes" id="UP000544742"/>
    </source>
</evidence>
<accession>A0A7K4AJV4</accession>
<dbReference type="Proteomes" id="UP000544742">
    <property type="component" value="Unassembled WGS sequence"/>
</dbReference>
<dbReference type="AlphaFoldDB" id="A0A7K4AJV4"/>